<evidence type="ECO:0000256" key="2">
    <source>
        <dbReference type="ARBA" id="ARBA00022692"/>
    </source>
</evidence>
<reference evidence="9 10" key="1">
    <citation type="journal article" date="2024" name="Science">
        <title>Giant polyketide synthase enzymes in the biosynthesis of giant marine polyether toxins.</title>
        <authorList>
            <person name="Fallon T.R."/>
            <person name="Shende V.V."/>
            <person name="Wierzbicki I.H."/>
            <person name="Pendleton A.L."/>
            <person name="Watervoot N.F."/>
            <person name="Auber R.P."/>
            <person name="Gonzalez D.J."/>
            <person name="Wisecaver J.H."/>
            <person name="Moore B.S."/>
        </authorList>
    </citation>
    <scope>NUCLEOTIDE SEQUENCE [LARGE SCALE GENOMIC DNA]</scope>
    <source>
        <strain evidence="9 10">12B1</strain>
    </source>
</reference>
<evidence type="ECO:0000256" key="7">
    <source>
        <dbReference type="SAM" id="Phobius"/>
    </source>
</evidence>
<feature type="domain" description="HTTM-like" evidence="8">
    <location>
        <begin position="9"/>
        <end position="284"/>
    </location>
</feature>
<dbReference type="GO" id="GO:0012505">
    <property type="term" value="C:endomembrane system"/>
    <property type="evidence" value="ECO:0007669"/>
    <property type="project" value="UniProtKB-SubCell"/>
</dbReference>
<feature type="transmembrane region" description="Helical" evidence="7">
    <location>
        <begin position="270"/>
        <end position="292"/>
    </location>
</feature>
<dbReference type="InterPro" id="IPR011020">
    <property type="entry name" value="HTTM-like"/>
</dbReference>
<feature type="transmembrane region" description="Helical" evidence="7">
    <location>
        <begin position="83"/>
        <end position="105"/>
    </location>
</feature>
<dbReference type="Proteomes" id="UP001515480">
    <property type="component" value="Unassembled WGS sequence"/>
</dbReference>
<dbReference type="InterPro" id="IPR053935">
    <property type="entry name" value="VKGC_lumenal_dom"/>
</dbReference>
<organism evidence="9 10">
    <name type="scientific">Prymnesium parvum</name>
    <name type="common">Toxic golden alga</name>
    <dbReference type="NCBI Taxonomy" id="97485"/>
    <lineage>
        <taxon>Eukaryota</taxon>
        <taxon>Haptista</taxon>
        <taxon>Haptophyta</taxon>
        <taxon>Prymnesiophyceae</taxon>
        <taxon>Prymnesiales</taxon>
        <taxon>Prymnesiaceae</taxon>
        <taxon>Prymnesium</taxon>
    </lineage>
</organism>
<dbReference type="PANTHER" id="PTHR12639:SF7">
    <property type="entry name" value="HTTM DOMAIN-CONTAINING PROTEIN"/>
    <property type="match status" value="1"/>
</dbReference>
<dbReference type="InterPro" id="IPR053934">
    <property type="entry name" value="HTTM_dom"/>
</dbReference>
<dbReference type="SMART" id="SM00752">
    <property type="entry name" value="HTTM"/>
    <property type="match status" value="1"/>
</dbReference>
<evidence type="ECO:0000259" key="8">
    <source>
        <dbReference type="SMART" id="SM00752"/>
    </source>
</evidence>
<proteinExistence type="predicted"/>
<evidence type="ECO:0000256" key="1">
    <source>
        <dbReference type="ARBA" id="ARBA00004127"/>
    </source>
</evidence>
<keyword evidence="6" id="KW-0456">Lyase</keyword>
<name>A0AB34IXJ0_PRYPA</name>
<protein>
    <recommendedName>
        <fullName evidence="8">HTTM-like domain-containing protein</fullName>
    </recommendedName>
</protein>
<comment type="caution">
    <text evidence="9">The sequence shown here is derived from an EMBL/GenBank/DDBJ whole genome shotgun (WGS) entry which is preliminary data.</text>
</comment>
<dbReference type="Pfam" id="PF22777">
    <property type="entry name" value="VKGC_lumenal_dom"/>
    <property type="match status" value="1"/>
</dbReference>
<dbReference type="AlphaFoldDB" id="A0AB34IXJ0"/>
<keyword evidence="4 7" id="KW-0472">Membrane</keyword>
<accession>A0AB34IXJ0</accession>
<evidence type="ECO:0000256" key="6">
    <source>
        <dbReference type="ARBA" id="ARBA00023239"/>
    </source>
</evidence>
<dbReference type="InterPro" id="IPR007782">
    <property type="entry name" value="VKG_COase"/>
</dbReference>
<evidence type="ECO:0000313" key="10">
    <source>
        <dbReference type="Proteomes" id="UP001515480"/>
    </source>
</evidence>
<evidence type="ECO:0000256" key="5">
    <source>
        <dbReference type="ARBA" id="ARBA00023157"/>
    </source>
</evidence>
<sequence>MAGEVAWWRAPVPGAGSTVGAFTRLVGVVLVAFAQATFPVYIQKLDHTILSFHYFPFHHLPFGPLSRVGLEWIRTALTVSGTFCALGVCTCCSLVAAALMMLYIMQLDRTLYNNHYFLITELCALLATLDSRSLSWPRKGIDLPSPRWQLLSVQLLVLTPYTYGAIAKINPDWLLRAEPLRSWAPDMLQKADDAVGGALTSFLDASVPPTLDVIPPFAYLVAYAGLFFDLLVSPALLLGPPGRARALAMLASLLFHGCNKLWFGLGVFPWLMVVANLLFLPAGLPARCLLWLASRFGRKGAPLADNRTHGHHLGLMGTAALSLVGALHLLVPLRGLLLYEESDRWTDEGALYAWHMKLVDRNGWLALQVAHHSDGPASTCDQTPVDAATSWLIPETDTALQPDQAGALVHNPAMLLQYAAHVRRLFELHGRRNVSICALSCVSVNGRPAQPLYMFTDLLPHVEPYLDVSNEFKGWSGVDRFLHRWNPAAASALCDLSLPHGVTSRQDATQRQLESDATYRWLYRPLRSRSSLADWPWTGRSRVPLHKFVSSSDDSATSGAEASMEPADWMKRCSFLQATEAIWCPSDA</sequence>
<keyword evidence="2 7" id="KW-0812">Transmembrane</keyword>
<keyword evidence="10" id="KW-1185">Reference proteome</keyword>
<dbReference type="Pfam" id="PF05090">
    <property type="entry name" value="HTTM"/>
    <property type="match status" value="1"/>
</dbReference>
<feature type="transmembrane region" description="Helical" evidence="7">
    <location>
        <begin position="217"/>
        <end position="239"/>
    </location>
</feature>
<keyword evidence="5" id="KW-1015">Disulfide bond</keyword>
<comment type="subcellular location">
    <subcellularLocation>
        <location evidence="1">Endomembrane system</location>
        <topology evidence="1">Multi-pass membrane protein</topology>
    </subcellularLocation>
</comment>
<evidence type="ECO:0000256" key="4">
    <source>
        <dbReference type="ARBA" id="ARBA00023136"/>
    </source>
</evidence>
<dbReference type="EMBL" id="JBGBPQ010000016">
    <property type="protein sequence ID" value="KAL1508732.1"/>
    <property type="molecule type" value="Genomic_DNA"/>
</dbReference>
<evidence type="ECO:0000256" key="3">
    <source>
        <dbReference type="ARBA" id="ARBA00022989"/>
    </source>
</evidence>
<keyword evidence="3 7" id="KW-1133">Transmembrane helix</keyword>
<feature type="transmembrane region" description="Helical" evidence="7">
    <location>
        <begin position="21"/>
        <end position="42"/>
    </location>
</feature>
<evidence type="ECO:0000313" key="9">
    <source>
        <dbReference type="EMBL" id="KAL1508732.1"/>
    </source>
</evidence>
<dbReference type="GO" id="GO:0019842">
    <property type="term" value="F:vitamin binding"/>
    <property type="evidence" value="ECO:0007669"/>
    <property type="project" value="TreeGrafter"/>
</dbReference>
<dbReference type="PANTHER" id="PTHR12639">
    <property type="entry name" value="VITAMIN K-DEPENDENT GAMMA-CARBOXYLASE"/>
    <property type="match status" value="1"/>
</dbReference>
<gene>
    <name evidence="9" type="ORF">AB1Y20_004827</name>
</gene>
<dbReference type="GO" id="GO:0008488">
    <property type="term" value="F:gamma-glutamyl carboxylase activity"/>
    <property type="evidence" value="ECO:0007669"/>
    <property type="project" value="InterPro"/>
</dbReference>